<evidence type="ECO:0000313" key="6">
    <source>
        <dbReference type="EMBL" id="ASP40527.1"/>
    </source>
</evidence>
<keyword evidence="1" id="KW-0973">c-di-GMP</keyword>
<dbReference type="KEGG" id="bsan:CHH28_18455"/>
<keyword evidence="7" id="KW-1185">Reference proteome</keyword>
<evidence type="ECO:0000256" key="2">
    <source>
        <dbReference type="ARBA" id="ARBA00022741"/>
    </source>
</evidence>
<name>A0A222FNC0_9GAMM</name>
<dbReference type="SUPFAM" id="SSF141371">
    <property type="entry name" value="PilZ domain-like"/>
    <property type="match status" value="2"/>
</dbReference>
<dbReference type="InterPro" id="IPR012349">
    <property type="entry name" value="Split_barrel_FMN-bd"/>
</dbReference>
<sequence length="212" mass="23305">MARFEDLKLLPGQPMQLEFDGYSSERDRSVLLGYRPNHSIIVTTPIINGSPMTLKLGMGLAVRLFAPQVNSACAFRTEVLHVSRAPYAHIHLAMPDTVVTGEVRKSVRAKVRLIVSIHHGPEFERQCSALINDLSIGGARVTAKHLPVASGDHIRISAQLEVSGVERIVTVNALVRSYQEEEGSCSIGVQFNEMNDADRVMLHAYVLSNIHG</sequence>
<keyword evidence="2" id="KW-0547">Nucleotide-binding</keyword>
<dbReference type="EMBL" id="CP022530">
    <property type="protein sequence ID" value="ASP40527.1"/>
    <property type="molecule type" value="Genomic_DNA"/>
</dbReference>
<evidence type="ECO:0000259" key="5">
    <source>
        <dbReference type="Pfam" id="PF12945"/>
    </source>
</evidence>
<dbReference type="GO" id="GO:0035438">
    <property type="term" value="F:cyclic-di-GMP binding"/>
    <property type="evidence" value="ECO:0007669"/>
    <property type="project" value="InterPro"/>
</dbReference>
<feature type="domain" description="Type III secretion system flagellar brake protein YcgR PilZN" evidence="5">
    <location>
        <begin position="11"/>
        <end position="95"/>
    </location>
</feature>
<keyword evidence="3" id="KW-0975">Bacterial flagellum</keyword>
<evidence type="ECO:0000256" key="3">
    <source>
        <dbReference type="ARBA" id="ARBA00023143"/>
    </source>
</evidence>
<dbReference type="RefSeq" id="WP_094061689.1">
    <property type="nucleotide sequence ID" value="NZ_CP022530.1"/>
</dbReference>
<dbReference type="Proteomes" id="UP000202440">
    <property type="component" value="Chromosome"/>
</dbReference>
<evidence type="ECO:0000313" key="7">
    <source>
        <dbReference type="Proteomes" id="UP000202440"/>
    </source>
</evidence>
<dbReference type="InterPro" id="IPR009875">
    <property type="entry name" value="PilZ_domain"/>
</dbReference>
<accession>A0A222FNC0</accession>
<reference evidence="6 7" key="1">
    <citation type="submission" date="2017-07" db="EMBL/GenBank/DDBJ databases">
        <title>Annotated genome sequence of Bacterioplanes sanyensis isolated from Red Sea.</title>
        <authorList>
            <person name="Rehman Z.U."/>
        </authorList>
    </citation>
    <scope>NUCLEOTIDE SEQUENCE [LARGE SCALE GENOMIC DNA]</scope>
    <source>
        <strain evidence="6 7">NV9</strain>
    </source>
</reference>
<dbReference type="Pfam" id="PF12945">
    <property type="entry name" value="PilZNR"/>
    <property type="match status" value="1"/>
</dbReference>
<evidence type="ECO:0008006" key="8">
    <source>
        <dbReference type="Google" id="ProtNLM"/>
    </source>
</evidence>
<evidence type="ECO:0000259" key="4">
    <source>
        <dbReference type="Pfam" id="PF07238"/>
    </source>
</evidence>
<proteinExistence type="predicted"/>
<dbReference type="Pfam" id="PF07238">
    <property type="entry name" value="PilZ"/>
    <property type="match status" value="1"/>
</dbReference>
<dbReference type="OrthoDB" id="5735035at2"/>
<gene>
    <name evidence="6" type="ORF">CHH28_18455</name>
</gene>
<evidence type="ECO:0000256" key="1">
    <source>
        <dbReference type="ARBA" id="ARBA00022636"/>
    </source>
</evidence>
<dbReference type="Gene3D" id="2.30.110.10">
    <property type="entry name" value="Electron Transport, Fmn-binding Protein, Chain A"/>
    <property type="match status" value="1"/>
</dbReference>
<organism evidence="6 7">
    <name type="scientific">Bacterioplanes sanyensis</name>
    <dbReference type="NCBI Taxonomy" id="1249553"/>
    <lineage>
        <taxon>Bacteria</taxon>
        <taxon>Pseudomonadati</taxon>
        <taxon>Pseudomonadota</taxon>
        <taxon>Gammaproteobacteria</taxon>
        <taxon>Oceanospirillales</taxon>
        <taxon>Oceanospirillaceae</taxon>
        <taxon>Bacterioplanes</taxon>
    </lineage>
</organism>
<dbReference type="AlphaFoldDB" id="A0A222FNC0"/>
<protein>
    <recommendedName>
        <fullName evidence="8">Flagellar brake protein</fullName>
    </recommendedName>
</protein>
<dbReference type="Gene3D" id="2.40.10.220">
    <property type="entry name" value="predicted glycosyltransferase like domains"/>
    <property type="match status" value="1"/>
</dbReference>
<dbReference type="InterPro" id="IPR009926">
    <property type="entry name" value="T3SS_YcgR_PilZN"/>
</dbReference>
<feature type="domain" description="PilZ" evidence="4">
    <location>
        <begin position="103"/>
        <end position="207"/>
    </location>
</feature>